<keyword evidence="2" id="KW-1185">Reference proteome</keyword>
<gene>
    <name evidence="1" type="ORF">Nepgr_012390</name>
</gene>
<proteinExistence type="predicted"/>
<comment type="caution">
    <text evidence="1">The sequence shown here is derived from an EMBL/GenBank/DDBJ whole genome shotgun (WGS) entry which is preliminary data.</text>
</comment>
<evidence type="ECO:0000313" key="1">
    <source>
        <dbReference type="EMBL" id="GMH10549.1"/>
    </source>
</evidence>
<dbReference type="AlphaFoldDB" id="A0AAD3SH73"/>
<dbReference type="Proteomes" id="UP001279734">
    <property type="component" value="Unassembled WGS sequence"/>
</dbReference>
<accession>A0AAD3SH73</accession>
<organism evidence="1 2">
    <name type="scientific">Nepenthes gracilis</name>
    <name type="common">Slender pitcher plant</name>
    <dbReference type="NCBI Taxonomy" id="150966"/>
    <lineage>
        <taxon>Eukaryota</taxon>
        <taxon>Viridiplantae</taxon>
        <taxon>Streptophyta</taxon>
        <taxon>Embryophyta</taxon>
        <taxon>Tracheophyta</taxon>
        <taxon>Spermatophyta</taxon>
        <taxon>Magnoliopsida</taxon>
        <taxon>eudicotyledons</taxon>
        <taxon>Gunneridae</taxon>
        <taxon>Pentapetalae</taxon>
        <taxon>Caryophyllales</taxon>
        <taxon>Nepenthaceae</taxon>
        <taxon>Nepenthes</taxon>
    </lineage>
</organism>
<evidence type="ECO:0000313" key="2">
    <source>
        <dbReference type="Proteomes" id="UP001279734"/>
    </source>
</evidence>
<name>A0AAD3SH73_NEPGR</name>
<reference evidence="1" key="1">
    <citation type="submission" date="2023-05" db="EMBL/GenBank/DDBJ databases">
        <title>Nepenthes gracilis genome sequencing.</title>
        <authorList>
            <person name="Fukushima K."/>
        </authorList>
    </citation>
    <scope>NUCLEOTIDE SEQUENCE</scope>
    <source>
        <strain evidence="1">SING2019-196</strain>
    </source>
</reference>
<dbReference type="EMBL" id="BSYO01000010">
    <property type="protein sequence ID" value="GMH10549.1"/>
    <property type="molecule type" value="Genomic_DNA"/>
</dbReference>
<sequence>MANEGFINIPNLLSWPAGLSYSPKYASSAKEVSSNEEMLEKSEQKTWYVHSLGDCTYIRMYVFPLWLLADHSFLLDNYRGCPVGGSKLCACEGMRLLTCCTRIPIRSPMRRNTVSFAL</sequence>
<protein>
    <submittedName>
        <fullName evidence="1">Uncharacterized protein</fullName>
    </submittedName>
</protein>